<keyword evidence="1" id="KW-0489">Methyltransferase</keyword>
<protein>
    <submittedName>
        <fullName evidence="4">Uncharacterized protein</fullName>
    </submittedName>
</protein>
<feature type="compositionally biased region" description="Pro residues" evidence="3">
    <location>
        <begin position="292"/>
        <end position="302"/>
    </location>
</feature>
<organism evidence="4 5">
    <name type="scientific">Prorocentrum cordatum</name>
    <dbReference type="NCBI Taxonomy" id="2364126"/>
    <lineage>
        <taxon>Eukaryota</taxon>
        <taxon>Sar</taxon>
        <taxon>Alveolata</taxon>
        <taxon>Dinophyceae</taxon>
        <taxon>Prorocentrales</taxon>
        <taxon>Prorocentraceae</taxon>
        <taxon>Prorocentrum</taxon>
    </lineage>
</organism>
<keyword evidence="5" id="KW-1185">Reference proteome</keyword>
<comment type="caution">
    <text evidence="4">The sequence shown here is derived from an EMBL/GenBank/DDBJ whole genome shotgun (WGS) entry which is preliminary data.</text>
</comment>
<keyword evidence="2" id="KW-0808">Transferase</keyword>
<dbReference type="Gene3D" id="3.40.50.150">
    <property type="entry name" value="Vaccinia Virus protein VP39"/>
    <property type="match status" value="1"/>
</dbReference>
<dbReference type="SUPFAM" id="SSF53335">
    <property type="entry name" value="S-adenosyl-L-methionine-dependent methyltransferases"/>
    <property type="match status" value="1"/>
</dbReference>
<feature type="region of interest" description="Disordered" evidence="3">
    <location>
        <begin position="1428"/>
        <end position="1498"/>
    </location>
</feature>
<feature type="region of interest" description="Disordered" evidence="3">
    <location>
        <begin position="1373"/>
        <end position="1396"/>
    </location>
</feature>
<evidence type="ECO:0000256" key="2">
    <source>
        <dbReference type="ARBA" id="ARBA00022679"/>
    </source>
</evidence>
<proteinExistence type="predicted"/>
<reference evidence="4" key="1">
    <citation type="submission" date="2023-10" db="EMBL/GenBank/DDBJ databases">
        <authorList>
            <person name="Chen Y."/>
            <person name="Shah S."/>
            <person name="Dougan E. K."/>
            <person name="Thang M."/>
            <person name="Chan C."/>
        </authorList>
    </citation>
    <scope>NUCLEOTIDE SEQUENCE [LARGE SCALE GENOMIC DNA]</scope>
</reference>
<gene>
    <name evidence="4" type="ORF">PCOR1329_LOCUS77327</name>
</gene>
<feature type="compositionally biased region" description="Low complexity" evidence="3">
    <location>
        <begin position="1465"/>
        <end position="1480"/>
    </location>
</feature>
<feature type="region of interest" description="Disordered" evidence="3">
    <location>
        <begin position="285"/>
        <end position="333"/>
    </location>
</feature>
<dbReference type="Pfam" id="PF00145">
    <property type="entry name" value="DNA_methylase"/>
    <property type="match status" value="1"/>
</dbReference>
<evidence type="ECO:0000256" key="1">
    <source>
        <dbReference type="ARBA" id="ARBA00022603"/>
    </source>
</evidence>
<dbReference type="Proteomes" id="UP001189429">
    <property type="component" value="Unassembled WGS sequence"/>
</dbReference>
<name>A0ABN9XNE6_9DINO</name>
<sequence length="1517" mass="164287">MKQLKCAGLKLWDDDPDYCQGLQRHLRVFLFTTDKGPDQQGSRTIISRMVMPMDTTLFIHQFCIDHMGHSGAQLQLARLDRNWSANYYGRLATLINVWRSTGMAARVCSRWCSVFSTEDAKANLRRLPPRPLRGRWGSISMTEAYLGERGSDKLLRVFEDILVQEATAKVELEGAAVAQTLAQELHAFLTELAHSWAADAQEIEGCNNVIKHIYKLAPSIKLPLMSSRITIKKRCSSMSASPSARRAFLDLRIGNHAEALAVRDMDDGARWATVVATGVGDVVPAEPLADGPAPPAPAPPLPLAQQPSAAAGGMSGLQAEQRGQELRAPGPSPSDLFATRVLAMVKAQRRDADLPGGGDLPASIPRRGLEPSSRLVFWQVGTDNGFIVSHYFRSSLWGVRVEVLAEEDDVDMSTADAADYARLLFLLDPKPLVKLIGEIMWPLAGVMHPLVLCIGSWCLHRTDMCHFSSRVEVLSGELIERCLRPLKTSKGERKHSSGTGQISTNTFPAHLAHEALQNIAYNIEIGLEPHVDLGAASGAAARGDGDDVAAVEGFLKDWAQRLRVPVGAIAYLCGVQTEGHMQRRLCTCTDRMIALLECTDDAEIDDSGETLKVVYTRWFFWDNSLAFAGRFIDLDCRNGIIYKQPGQRVSLADRFAHGAARVILPNALATMTRRAGHLRDDMPETALTFRELFERLSGREVDHVGPDVCRVCGGPLTPPSGPSVEASLPDQAFDLFIASLEADVAVALASLPNVVAIDALRGVLEPCEMACCLCKCALLRLFERRDGAAGGKGALHKVERAGDEHLSESNAVACRDHGTGHLARLPDSPDISTAVEKSLAAALISWVGASTLRGSMPPCRLNPRISISKLTQAGTGSTRTTSDAFSWAKDGLQKICDAEAVPLMDFIEALHGRSVTMSSAFSGVGTDIIAAASFTNSARSVVSELKATAGIVDDRHPLETVHMYAIEWDTKCQVELAALGAAAPACIFGDILDFVNRDLWKDVGVYNAADELSPDELRKVLPYSKASVFGLCKVHKKRCTVQHAADIHSAGNPCQDHAVFGKLLRMQGKRAKFFWAWCAQRRTVKDRVILRENVKGFKPDELVECLGDMYVITRVPCCPTQFGFPASRARSICVLFLKEWLYPYLDSKRIPRPMRRQGAYDVDFGNFKCVLEQLWHRVPTCDFGVFFVSTDEEIDAEYALAKARPSVASRVVPAEAASSSALDPCARPYDAISAKELMRAINYEERREELGRPDSNFLYDVNQDPAHRVVMSKGQYLHTITRGTGHLLESKRQRFMTPLEMSIAMGYPCTPETILAAGASSQFARGAEPPASRTRRSHVNQMGNAYHVCVAGACLGAVFLIFDDLGRVGRNLRTDGDVGDEPWPVRPPVDARPAPVPLCPAPRAVAEPALPRPAPDDLVSAAGSELSTTTLPLARGPRHGPDGESSGVGPAAPAAATASVHVQVTAEATASATARGSSTSDGQFDGPTGGSGGAQAAAAMSIKLDVKVTAASTAQAE</sequence>
<evidence type="ECO:0000313" key="4">
    <source>
        <dbReference type="EMBL" id="CAK0899908.1"/>
    </source>
</evidence>
<dbReference type="InterPro" id="IPR001525">
    <property type="entry name" value="C5_MeTfrase"/>
</dbReference>
<feature type="compositionally biased region" description="Low complexity" evidence="3">
    <location>
        <begin position="303"/>
        <end position="312"/>
    </location>
</feature>
<dbReference type="InterPro" id="IPR029063">
    <property type="entry name" value="SAM-dependent_MTases_sf"/>
</dbReference>
<dbReference type="EMBL" id="CAUYUJ010020693">
    <property type="protein sequence ID" value="CAK0899908.1"/>
    <property type="molecule type" value="Genomic_DNA"/>
</dbReference>
<accession>A0ABN9XNE6</accession>
<evidence type="ECO:0000313" key="5">
    <source>
        <dbReference type="Proteomes" id="UP001189429"/>
    </source>
</evidence>
<evidence type="ECO:0000256" key="3">
    <source>
        <dbReference type="SAM" id="MobiDB-lite"/>
    </source>
</evidence>